<dbReference type="Proteomes" id="UP000037395">
    <property type="component" value="Unassembled WGS sequence"/>
</dbReference>
<dbReference type="RefSeq" id="WP_030554941.1">
    <property type="nucleotide sequence ID" value="NZ_BMUB01000007.1"/>
</dbReference>
<dbReference type="InterPro" id="IPR003382">
    <property type="entry name" value="Flavoprotein"/>
</dbReference>
<dbReference type="KEGG" id="kau:B6264_04450"/>
<sequence>MVTPEAASSRREPFLYVIVCASGVADGVGELIIAAHAEGWKVGVIATPNALGFLDQEAIEAQTGYPIRSAWRTPGGSRPMPEADAIAVVSATFNTINKWALGIADTLALGILCEAYGLGIPVVVQPYVNSALAAHPAYSESLVRLRSMGVLVGDSVPHQPRSGGARDEYSWTYVLDLLRPTLSSLSEPAA</sequence>
<protein>
    <submittedName>
        <fullName evidence="2">Flavoprotein</fullName>
    </submittedName>
</protein>
<dbReference type="GO" id="GO:0003824">
    <property type="term" value="F:catalytic activity"/>
    <property type="evidence" value="ECO:0007669"/>
    <property type="project" value="InterPro"/>
</dbReference>
<organism evidence="2 3">
    <name type="scientific">Kitasatospora aureofaciens</name>
    <name type="common">Streptomyces aureofaciens</name>
    <dbReference type="NCBI Taxonomy" id="1894"/>
    <lineage>
        <taxon>Bacteria</taxon>
        <taxon>Bacillati</taxon>
        <taxon>Actinomycetota</taxon>
        <taxon>Actinomycetes</taxon>
        <taxon>Kitasatosporales</taxon>
        <taxon>Streptomycetaceae</taxon>
        <taxon>Kitasatospora</taxon>
    </lineage>
</organism>
<dbReference type="OrthoDB" id="161343at2"/>
<reference evidence="2" key="1">
    <citation type="submission" date="2016-08" db="EMBL/GenBank/DDBJ databases">
        <title>Sequencing, Assembly and Comparative Genomics of S. aureofaciens ATCC 10762.</title>
        <authorList>
            <person name="Gradnigo J.S."/>
            <person name="Johnson N."/>
            <person name="Somerville G.A."/>
        </authorList>
    </citation>
    <scope>NUCLEOTIDE SEQUENCE [LARGE SCALE GENOMIC DNA]</scope>
    <source>
        <strain evidence="2">ATCC 10762</strain>
    </source>
</reference>
<comment type="caution">
    <text evidence="2">The sequence shown here is derived from an EMBL/GenBank/DDBJ whole genome shotgun (WGS) entry which is preliminary data.</text>
</comment>
<dbReference type="Gene3D" id="3.40.50.1950">
    <property type="entry name" value="Flavin prenyltransferase-like"/>
    <property type="match status" value="1"/>
</dbReference>
<name>A0A1E7MW87_KITAU</name>
<keyword evidence="3" id="KW-1185">Reference proteome</keyword>
<evidence type="ECO:0000313" key="2">
    <source>
        <dbReference type="EMBL" id="OEV32698.1"/>
    </source>
</evidence>
<dbReference type="AlphaFoldDB" id="A0A1E7MW87"/>
<dbReference type="GeneID" id="97486622"/>
<dbReference type="EMBL" id="JPRF03000087">
    <property type="protein sequence ID" value="OEV32698.1"/>
    <property type="molecule type" value="Genomic_DNA"/>
</dbReference>
<accession>A0A1E7MW87</accession>
<dbReference type="Pfam" id="PF02441">
    <property type="entry name" value="Flavoprotein"/>
    <property type="match status" value="1"/>
</dbReference>
<proteinExistence type="predicted"/>
<dbReference type="InterPro" id="IPR036551">
    <property type="entry name" value="Flavin_trans-like"/>
</dbReference>
<evidence type="ECO:0000259" key="1">
    <source>
        <dbReference type="Pfam" id="PF02441"/>
    </source>
</evidence>
<feature type="domain" description="Flavoprotein" evidence="1">
    <location>
        <begin position="18"/>
        <end position="145"/>
    </location>
</feature>
<gene>
    <name evidence="2" type="ORF">HS99_0015635</name>
</gene>
<dbReference type="SUPFAM" id="SSF52507">
    <property type="entry name" value="Homo-oligomeric flavin-containing Cys decarboxylases, HFCD"/>
    <property type="match status" value="1"/>
</dbReference>
<evidence type="ECO:0000313" key="3">
    <source>
        <dbReference type="Proteomes" id="UP000037395"/>
    </source>
</evidence>